<keyword evidence="3" id="KW-0964">Secreted</keyword>
<dbReference type="SUPFAM" id="SSF56112">
    <property type="entry name" value="Protein kinase-like (PK-like)"/>
    <property type="match status" value="1"/>
</dbReference>
<dbReference type="AlphaFoldDB" id="F8P8U9"/>
<proteinExistence type="predicted"/>
<accession>F8P8U9</accession>
<dbReference type="KEGG" id="sla:SERLADRAFT_417910"/>
<feature type="domain" description="Crinkler effector protein N-terminal" evidence="4">
    <location>
        <begin position="6"/>
        <end position="108"/>
    </location>
</feature>
<dbReference type="GO" id="GO:0043657">
    <property type="term" value="C:host cell"/>
    <property type="evidence" value="ECO:0007669"/>
    <property type="project" value="UniProtKB-SubCell"/>
</dbReference>
<dbReference type="InterPro" id="IPR011009">
    <property type="entry name" value="Kinase-like_dom_sf"/>
</dbReference>
<dbReference type="GO" id="GO:0005576">
    <property type="term" value="C:extracellular region"/>
    <property type="evidence" value="ECO:0007669"/>
    <property type="project" value="UniProtKB-SubCell"/>
</dbReference>
<reference evidence="5" key="1">
    <citation type="submission" date="2011-04" db="EMBL/GenBank/DDBJ databases">
        <title>Evolution of plant cell wall degrading machinery underlies the functional diversity of forest fungi.</title>
        <authorList>
            <consortium name="US DOE Joint Genome Institute (JGI-PGF)"/>
            <person name="Eastwood D.C."/>
            <person name="Floudas D."/>
            <person name="Binder M."/>
            <person name="Majcherczyk A."/>
            <person name="Schneider P."/>
            <person name="Aerts A."/>
            <person name="Asiegbu F.O."/>
            <person name="Baker S.E."/>
            <person name="Barry K."/>
            <person name="Bendiksby M."/>
            <person name="Blumentritt M."/>
            <person name="Coutinho P.M."/>
            <person name="Cullen D."/>
            <person name="Cullen D."/>
            <person name="Gathman A."/>
            <person name="Goodell B."/>
            <person name="Henrissat B."/>
            <person name="Ihrmark K."/>
            <person name="Kauserud H."/>
            <person name="Kohler A."/>
            <person name="LaButti K."/>
            <person name="Lapidus A."/>
            <person name="Lavin J.L."/>
            <person name="Lee Y.-H."/>
            <person name="Lindquist E."/>
            <person name="Lilly W."/>
            <person name="Lucas S."/>
            <person name="Morin E."/>
            <person name="Murat C."/>
            <person name="Oguiza J.A."/>
            <person name="Park J."/>
            <person name="Pisabarro A.G."/>
            <person name="Riley R."/>
            <person name="Rosling A."/>
            <person name="Salamov A."/>
            <person name="Schmidt O."/>
            <person name="Schmutz J."/>
            <person name="Skrede I."/>
            <person name="Stenlid J."/>
            <person name="Wiebenga A."/>
            <person name="Xie X."/>
            <person name="Kues U."/>
            <person name="Hibbett D.S."/>
            <person name="Hoffmeister D."/>
            <person name="Hogberg N."/>
            <person name="Martin F."/>
            <person name="Grigoriev I.V."/>
            <person name="Watkinson S.C."/>
        </authorList>
    </citation>
    <scope>NUCLEOTIDE SEQUENCE</scope>
    <source>
        <strain evidence="5">S7.9</strain>
    </source>
</reference>
<dbReference type="GeneID" id="18813641"/>
<dbReference type="Proteomes" id="UP000008064">
    <property type="component" value="Unassembled WGS sequence"/>
</dbReference>
<organism>
    <name type="scientific">Serpula lacrymans var. lacrymans (strain S7.9)</name>
    <name type="common">Dry rot fungus</name>
    <dbReference type="NCBI Taxonomy" id="578457"/>
    <lineage>
        <taxon>Eukaryota</taxon>
        <taxon>Fungi</taxon>
        <taxon>Dikarya</taxon>
        <taxon>Basidiomycota</taxon>
        <taxon>Agaricomycotina</taxon>
        <taxon>Agaricomycetes</taxon>
        <taxon>Agaricomycetidae</taxon>
        <taxon>Boletales</taxon>
        <taxon>Coniophorineae</taxon>
        <taxon>Serpulaceae</taxon>
        <taxon>Serpula</taxon>
    </lineage>
</organism>
<comment type="subcellular location">
    <subcellularLocation>
        <location evidence="1">Host cell</location>
    </subcellularLocation>
    <subcellularLocation>
        <location evidence="2">Secreted</location>
    </subcellularLocation>
</comment>
<dbReference type="HOGENOM" id="CLU_013871_5_1_1"/>
<sequence length="560" mass="61948">MPIMKLKLICYFPVEPPFITQVTVEGNDTVKSLLREVHKQLKEESYDVPLRDLVLYKADVKIEPEVDLTDRVIQWLRIQPEAAKLSVLRNVKDVFTEALPNGTLHIIVANAEIKELLDFVDDPQARSRIQIKKKLGKQFAKLSSSPSPSAVVRSADALAKFLNADGHPVCLDQVPAAMFSPPLAHLQRALAELGDLEVTEHDVSHASSFLSSTIMSYHNEDSRRNAIRQHVDHLIGEPGQWEERLDRVGNIQPDASWWQGEFPVTILKLKNAPGIGGDPFVQSLADYSKIVSDPQLAHFQGSCNFPVLLLGLSGNRIEIVAFNITPGFHLSENIIHAARIFRCLSSCRAALAAHYRAVQGNHVTIAAIYPDPTSVSGNALPCLTYHGVLLRTGEHVSTSLADLEVGTTALYRATLGDAATPDGATEVVVKFASRYGEAAHRLLSDAKLAPKLHWCEPIIGGLFMVVMDHLEDGASIWRLRNSSRPKPVPEAVLRDVKGALKLLHENRFVFGDLRDTNVVSSKEQGFLVDFDWAGKEGEDRYPAALNENNKWHAELEAQLK</sequence>
<protein>
    <recommendedName>
        <fullName evidence="4">Crinkler effector protein N-terminal domain-containing protein</fullName>
    </recommendedName>
</protein>
<evidence type="ECO:0000256" key="2">
    <source>
        <dbReference type="ARBA" id="ARBA00004613"/>
    </source>
</evidence>
<evidence type="ECO:0000259" key="4">
    <source>
        <dbReference type="Pfam" id="PF20147"/>
    </source>
</evidence>
<dbReference type="InterPro" id="IPR045379">
    <property type="entry name" value="Crinkler_N"/>
</dbReference>
<dbReference type="Pfam" id="PF20147">
    <property type="entry name" value="Crinkler"/>
    <property type="match status" value="1"/>
</dbReference>
<evidence type="ECO:0000256" key="3">
    <source>
        <dbReference type="ARBA" id="ARBA00022525"/>
    </source>
</evidence>
<gene>
    <name evidence="5" type="ORF">SERLADRAFT_417910</name>
</gene>
<dbReference type="EMBL" id="GL945440">
    <property type="protein sequence ID" value="EGO20855.1"/>
    <property type="molecule type" value="Genomic_DNA"/>
</dbReference>
<dbReference type="RefSeq" id="XP_007322821.1">
    <property type="nucleotide sequence ID" value="XM_007322759.1"/>
</dbReference>
<evidence type="ECO:0000256" key="1">
    <source>
        <dbReference type="ARBA" id="ARBA00004340"/>
    </source>
</evidence>
<evidence type="ECO:0000313" key="5">
    <source>
        <dbReference type="EMBL" id="EGO20855.1"/>
    </source>
</evidence>
<dbReference type="OrthoDB" id="3250441at2759"/>
<name>F8P8U9_SERL9</name>